<evidence type="ECO:0000256" key="1">
    <source>
        <dbReference type="SAM" id="Phobius"/>
    </source>
</evidence>
<evidence type="ECO:0000259" key="2">
    <source>
        <dbReference type="Pfam" id="PF07331"/>
    </source>
</evidence>
<dbReference type="HOGENOM" id="CLU_110735_2_1_12"/>
<evidence type="ECO:0000313" key="3">
    <source>
        <dbReference type="EMBL" id="ADK79911.1"/>
    </source>
</evidence>
<dbReference type="STRING" id="573413.Spirs_0776"/>
<feature type="transmembrane region" description="Helical" evidence="1">
    <location>
        <begin position="38"/>
        <end position="60"/>
    </location>
</feature>
<dbReference type="AlphaFoldDB" id="E1RC31"/>
<dbReference type="Pfam" id="PF07331">
    <property type="entry name" value="TctB"/>
    <property type="match status" value="1"/>
</dbReference>
<dbReference type="InterPro" id="IPR009936">
    <property type="entry name" value="DUF1468"/>
</dbReference>
<gene>
    <name evidence="3" type="ordered locus">Spirs_0776</name>
</gene>
<evidence type="ECO:0000313" key="4">
    <source>
        <dbReference type="Proteomes" id="UP000002318"/>
    </source>
</evidence>
<dbReference type="RefSeq" id="WP_013253375.1">
    <property type="nucleotide sequence ID" value="NC_014364.1"/>
</dbReference>
<dbReference type="OrthoDB" id="370592at2"/>
<organism evidence="3 4">
    <name type="scientific">Sediminispirochaeta smaragdinae (strain DSM 11293 / JCM 15392 / SEBR 4228)</name>
    <name type="common">Spirochaeta smaragdinae</name>
    <dbReference type="NCBI Taxonomy" id="573413"/>
    <lineage>
        <taxon>Bacteria</taxon>
        <taxon>Pseudomonadati</taxon>
        <taxon>Spirochaetota</taxon>
        <taxon>Spirochaetia</taxon>
        <taxon>Spirochaetales</taxon>
        <taxon>Spirochaetaceae</taxon>
        <taxon>Sediminispirochaeta</taxon>
    </lineage>
</organism>
<protein>
    <recommendedName>
        <fullName evidence="2">DUF1468 domain-containing protein</fullName>
    </recommendedName>
</protein>
<dbReference type="Proteomes" id="UP000002318">
    <property type="component" value="Chromosome"/>
</dbReference>
<feature type="domain" description="DUF1468" evidence="2">
    <location>
        <begin position="9"/>
        <end position="146"/>
    </location>
</feature>
<dbReference type="EMBL" id="CP002116">
    <property type="protein sequence ID" value="ADK79911.1"/>
    <property type="molecule type" value="Genomic_DNA"/>
</dbReference>
<sequence length="152" mass="16698">MKKYNIGTAILLICVGIYVIHYSGGFDPIVNGTPGPGFWPRILGVLLIFVSTLLAVTTIFTRKQLADHLIDFKAKGFRQVVKLFAVMILFGVGLNFIGFLPSSLLFVVLVMWIMGVRSIPKICIASFAITISIYVIFAVALGLVLPKGKLFY</sequence>
<proteinExistence type="predicted"/>
<accession>E1RC31</accession>
<feature type="transmembrane region" description="Helical" evidence="1">
    <location>
        <begin position="7"/>
        <end position="26"/>
    </location>
</feature>
<keyword evidence="1" id="KW-0472">Membrane</keyword>
<keyword evidence="4" id="KW-1185">Reference proteome</keyword>
<feature type="transmembrane region" description="Helical" evidence="1">
    <location>
        <begin position="80"/>
        <end position="113"/>
    </location>
</feature>
<keyword evidence="1" id="KW-1133">Transmembrane helix</keyword>
<name>E1RC31_SEDSS</name>
<dbReference type="KEGG" id="ssm:Spirs_0776"/>
<keyword evidence="1" id="KW-0812">Transmembrane</keyword>
<feature type="transmembrane region" description="Helical" evidence="1">
    <location>
        <begin position="119"/>
        <end position="145"/>
    </location>
</feature>
<reference evidence="3 4" key="1">
    <citation type="journal article" date="2010" name="Stand. Genomic Sci.">
        <title>Complete genome sequence of Spirochaeta smaragdinae type strain (SEBR 4228).</title>
        <authorList>
            <person name="Mavromatis K."/>
            <person name="Yasawong M."/>
            <person name="Chertkov O."/>
            <person name="Lapidus A."/>
            <person name="Lucas S."/>
            <person name="Nolan M."/>
            <person name="Del Rio T.G."/>
            <person name="Tice H."/>
            <person name="Cheng J.F."/>
            <person name="Pitluck S."/>
            <person name="Liolios K."/>
            <person name="Ivanova N."/>
            <person name="Tapia R."/>
            <person name="Han C."/>
            <person name="Bruce D."/>
            <person name="Goodwin L."/>
            <person name="Pati A."/>
            <person name="Chen A."/>
            <person name="Palaniappan K."/>
            <person name="Land M."/>
            <person name="Hauser L."/>
            <person name="Chang Y.J."/>
            <person name="Jeffries C.D."/>
            <person name="Detter J.C."/>
            <person name="Rohde M."/>
            <person name="Brambilla E."/>
            <person name="Spring S."/>
            <person name="Goker M."/>
            <person name="Sikorski J."/>
            <person name="Woyke T."/>
            <person name="Bristow J."/>
            <person name="Eisen J.A."/>
            <person name="Markowitz V."/>
            <person name="Hugenholtz P."/>
            <person name="Klenk H.P."/>
            <person name="Kyrpides N.C."/>
        </authorList>
    </citation>
    <scope>NUCLEOTIDE SEQUENCE [LARGE SCALE GENOMIC DNA]</scope>
    <source>
        <strain evidence="4">DSM 11293 / JCM 15392 / SEBR 4228</strain>
    </source>
</reference>